<gene>
    <name evidence="4" type="ORF">Ddye_011516</name>
</gene>
<reference evidence="4" key="1">
    <citation type="journal article" date="2023" name="Plant J.">
        <title>Genome sequences and population genomics provide insights into the demographic history, inbreeding, and mutation load of two 'living fossil' tree species of Dipteronia.</title>
        <authorList>
            <person name="Feng Y."/>
            <person name="Comes H.P."/>
            <person name="Chen J."/>
            <person name="Zhu S."/>
            <person name="Lu R."/>
            <person name="Zhang X."/>
            <person name="Li P."/>
            <person name="Qiu J."/>
            <person name="Olsen K.M."/>
            <person name="Qiu Y."/>
        </authorList>
    </citation>
    <scope>NUCLEOTIDE SEQUENCE</scope>
    <source>
        <strain evidence="4">KIB01</strain>
    </source>
</reference>
<dbReference type="Pfam" id="PF02458">
    <property type="entry name" value="Transferase"/>
    <property type="match status" value="1"/>
</dbReference>
<keyword evidence="5" id="KW-1185">Reference proteome</keyword>
<dbReference type="PANTHER" id="PTHR31623:SF28">
    <property type="entry name" value="BAHD ACYLTRANSFERASE"/>
    <property type="match status" value="1"/>
</dbReference>
<protein>
    <submittedName>
        <fullName evidence="4">Uncharacterized protein</fullName>
    </submittedName>
</protein>
<accession>A0AAD9X2P1</accession>
<evidence type="ECO:0000313" key="5">
    <source>
        <dbReference type="Proteomes" id="UP001280121"/>
    </source>
</evidence>
<evidence type="ECO:0000313" key="4">
    <source>
        <dbReference type="EMBL" id="KAK2651660.1"/>
    </source>
</evidence>
<dbReference type="InterPro" id="IPR023213">
    <property type="entry name" value="CAT-like_dom_sf"/>
</dbReference>
<sequence length="137" mass="15215">MSEMLKQPEFDILVQLLPFKDNVLKLYTDGILVVVQVNYFSCGALAIGVYFNHVVADAAALRQQQPLSKAGLLSKAGNYSTDAIFNCTTIFPPQDLQLQVKDLWGRIYKSFCDSHGESIAKRFWVGKAQVGKCSHEG</sequence>
<evidence type="ECO:0000256" key="1">
    <source>
        <dbReference type="ARBA" id="ARBA00009861"/>
    </source>
</evidence>
<dbReference type="EMBL" id="JANJYI010000004">
    <property type="protein sequence ID" value="KAK2651660.1"/>
    <property type="molecule type" value="Genomic_DNA"/>
</dbReference>
<keyword evidence="3" id="KW-0012">Acyltransferase</keyword>
<organism evidence="4 5">
    <name type="scientific">Dipteronia dyeriana</name>
    <dbReference type="NCBI Taxonomy" id="168575"/>
    <lineage>
        <taxon>Eukaryota</taxon>
        <taxon>Viridiplantae</taxon>
        <taxon>Streptophyta</taxon>
        <taxon>Embryophyta</taxon>
        <taxon>Tracheophyta</taxon>
        <taxon>Spermatophyta</taxon>
        <taxon>Magnoliopsida</taxon>
        <taxon>eudicotyledons</taxon>
        <taxon>Gunneridae</taxon>
        <taxon>Pentapetalae</taxon>
        <taxon>rosids</taxon>
        <taxon>malvids</taxon>
        <taxon>Sapindales</taxon>
        <taxon>Sapindaceae</taxon>
        <taxon>Hippocastanoideae</taxon>
        <taxon>Acereae</taxon>
        <taxon>Dipteronia</taxon>
    </lineage>
</organism>
<dbReference type="PANTHER" id="PTHR31623">
    <property type="entry name" value="F21J9.9"/>
    <property type="match status" value="1"/>
</dbReference>
<comment type="caution">
    <text evidence="4">The sequence shown here is derived from an EMBL/GenBank/DDBJ whole genome shotgun (WGS) entry which is preliminary data.</text>
</comment>
<name>A0AAD9X2P1_9ROSI</name>
<comment type="similarity">
    <text evidence="1">Belongs to the plant acyltransferase family.</text>
</comment>
<dbReference type="GO" id="GO:0016746">
    <property type="term" value="F:acyltransferase activity"/>
    <property type="evidence" value="ECO:0007669"/>
    <property type="project" value="UniProtKB-KW"/>
</dbReference>
<dbReference type="Proteomes" id="UP001280121">
    <property type="component" value="Unassembled WGS sequence"/>
</dbReference>
<keyword evidence="2" id="KW-0808">Transferase</keyword>
<dbReference type="Gene3D" id="3.30.559.10">
    <property type="entry name" value="Chloramphenicol acetyltransferase-like domain"/>
    <property type="match status" value="1"/>
</dbReference>
<dbReference type="AlphaFoldDB" id="A0AAD9X2P1"/>
<proteinExistence type="inferred from homology"/>
<evidence type="ECO:0000256" key="3">
    <source>
        <dbReference type="ARBA" id="ARBA00023315"/>
    </source>
</evidence>
<evidence type="ECO:0000256" key="2">
    <source>
        <dbReference type="ARBA" id="ARBA00022679"/>
    </source>
</evidence>